<keyword evidence="5" id="KW-0862">Zinc</keyword>
<evidence type="ECO:0000256" key="4">
    <source>
        <dbReference type="ARBA" id="ARBA00022771"/>
    </source>
</evidence>
<keyword evidence="6" id="KW-0391">Immunity</keyword>
<keyword evidence="3" id="KW-0479">Metal-binding</keyword>
<dbReference type="OrthoDB" id="2423195at2759"/>
<name>A0A6G0VZ08_APHCR</name>
<dbReference type="Proteomes" id="UP000478052">
    <property type="component" value="Unassembled WGS sequence"/>
</dbReference>
<organism evidence="8 9">
    <name type="scientific">Aphis craccivora</name>
    <name type="common">Cowpea aphid</name>
    <dbReference type="NCBI Taxonomy" id="307492"/>
    <lineage>
        <taxon>Eukaryota</taxon>
        <taxon>Metazoa</taxon>
        <taxon>Ecdysozoa</taxon>
        <taxon>Arthropoda</taxon>
        <taxon>Hexapoda</taxon>
        <taxon>Insecta</taxon>
        <taxon>Pterygota</taxon>
        <taxon>Neoptera</taxon>
        <taxon>Paraneoptera</taxon>
        <taxon>Hemiptera</taxon>
        <taxon>Sternorrhyncha</taxon>
        <taxon>Aphidomorpha</taxon>
        <taxon>Aphidoidea</taxon>
        <taxon>Aphididae</taxon>
        <taxon>Aphidini</taxon>
        <taxon>Aphis</taxon>
        <taxon>Aphis</taxon>
    </lineage>
</organism>
<dbReference type="AlphaFoldDB" id="A0A6G0VZ08"/>
<dbReference type="GO" id="GO:0005737">
    <property type="term" value="C:cytoplasm"/>
    <property type="evidence" value="ECO:0007669"/>
    <property type="project" value="UniProtKB-SubCell"/>
</dbReference>
<proteinExistence type="predicted"/>
<sequence length="132" mass="15079">MQMARGARIVSLFEIMSNPKVQLEITMNADTNEVKIIIDQMEALLMSWKRYTISLDEEIQHLTLQIQQKINELPEFLSNEELQMIPGAMSSSFVEGRPMELSTCPECDEKIGGQDHRHVDGVQVAWDMEGIQ</sequence>
<feature type="domain" description="RZ-type" evidence="7">
    <location>
        <begin position="96"/>
        <end position="123"/>
    </location>
</feature>
<evidence type="ECO:0000256" key="2">
    <source>
        <dbReference type="ARBA" id="ARBA00022490"/>
    </source>
</evidence>
<evidence type="ECO:0000313" key="8">
    <source>
        <dbReference type="EMBL" id="KAF0715413.1"/>
    </source>
</evidence>
<accession>A0A6G0VZ08</accession>
<evidence type="ECO:0000313" key="9">
    <source>
        <dbReference type="Proteomes" id="UP000478052"/>
    </source>
</evidence>
<evidence type="ECO:0000256" key="3">
    <source>
        <dbReference type="ARBA" id="ARBA00022723"/>
    </source>
</evidence>
<dbReference type="GO" id="GO:0008270">
    <property type="term" value="F:zinc ion binding"/>
    <property type="evidence" value="ECO:0007669"/>
    <property type="project" value="UniProtKB-KW"/>
</dbReference>
<comment type="caution">
    <text evidence="8">The sequence shown here is derived from an EMBL/GenBank/DDBJ whole genome shotgun (WGS) entry which is preliminary data.</text>
</comment>
<evidence type="ECO:0000259" key="7">
    <source>
        <dbReference type="Pfam" id="PF20173"/>
    </source>
</evidence>
<evidence type="ECO:0000256" key="1">
    <source>
        <dbReference type="ARBA" id="ARBA00004496"/>
    </source>
</evidence>
<evidence type="ECO:0000256" key="5">
    <source>
        <dbReference type="ARBA" id="ARBA00022833"/>
    </source>
</evidence>
<gene>
    <name evidence="8" type="ORF">FWK35_00037091</name>
</gene>
<protein>
    <submittedName>
        <fullName evidence="8">NFX1-type zinc finger-containing protein 1-like</fullName>
    </submittedName>
</protein>
<dbReference type="Pfam" id="PF20173">
    <property type="entry name" value="ZnF_RZ-type"/>
    <property type="match status" value="1"/>
</dbReference>
<dbReference type="GO" id="GO:0002376">
    <property type="term" value="P:immune system process"/>
    <property type="evidence" value="ECO:0007669"/>
    <property type="project" value="UniProtKB-KW"/>
</dbReference>
<dbReference type="EMBL" id="VUJU01010191">
    <property type="protein sequence ID" value="KAF0715413.1"/>
    <property type="molecule type" value="Genomic_DNA"/>
</dbReference>
<comment type="subcellular location">
    <subcellularLocation>
        <location evidence="1">Cytoplasm</location>
    </subcellularLocation>
</comment>
<reference evidence="8 9" key="1">
    <citation type="submission" date="2019-08" db="EMBL/GenBank/DDBJ databases">
        <title>Whole genome of Aphis craccivora.</title>
        <authorList>
            <person name="Voronova N.V."/>
            <person name="Shulinski R.S."/>
            <person name="Bandarenka Y.V."/>
            <person name="Zhorov D.G."/>
            <person name="Warner D."/>
        </authorList>
    </citation>
    <scope>NUCLEOTIDE SEQUENCE [LARGE SCALE GENOMIC DNA]</scope>
    <source>
        <strain evidence="8">180601</strain>
        <tissue evidence="8">Whole Body</tissue>
    </source>
</reference>
<keyword evidence="9" id="KW-1185">Reference proteome</keyword>
<dbReference type="InterPro" id="IPR046439">
    <property type="entry name" value="ZF_RZ_dom"/>
</dbReference>
<keyword evidence="4" id="KW-0863">Zinc-finger</keyword>
<evidence type="ECO:0000256" key="6">
    <source>
        <dbReference type="ARBA" id="ARBA00022859"/>
    </source>
</evidence>
<feature type="non-terminal residue" evidence="8">
    <location>
        <position position="132"/>
    </location>
</feature>
<keyword evidence="2" id="KW-0963">Cytoplasm</keyword>